<evidence type="ECO:0000313" key="4">
    <source>
        <dbReference type="Proteomes" id="UP000422572"/>
    </source>
</evidence>
<protein>
    <submittedName>
        <fullName evidence="3">PRC-barrel domain containing protein</fullName>
    </submittedName>
</protein>
<reference evidence="3 4" key="1">
    <citation type="submission" date="2018-12" db="EMBL/GenBank/DDBJ databases">
        <title>Complete genome sequence of Streptomyces ficellus NRRL8067, the producer of ficellomycin, feldamycin and nojirimycin.</title>
        <authorList>
            <person name="Zhang H."/>
            <person name="Yue R."/>
            <person name="Liu Y."/>
            <person name="Li M."/>
            <person name="Mu H."/>
            <person name="Zhang J."/>
        </authorList>
    </citation>
    <scope>NUCLEOTIDE SEQUENCE [LARGE SCALE GENOMIC DNA]</scope>
    <source>
        <strain evidence="3 4">NRRL 8067</strain>
    </source>
</reference>
<dbReference type="InterPro" id="IPR014747">
    <property type="entry name" value="Bac_photo_RC_H_C"/>
</dbReference>
<dbReference type="InterPro" id="IPR011033">
    <property type="entry name" value="PRC_barrel-like_sf"/>
</dbReference>
<evidence type="ECO:0000256" key="1">
    <source>
        <dbReference type="SAM" id="MobiDB-lite"/>
    </source>
</evidence>
<feature type="region of interest" description="Disordered" evidence="1">
    <location>
        <begin position="1"/>
        <end position="29"/>
    </location>
</feature>
<dbReference type="Pfam" id="PF05239">
    <property type="entry name" value="PRC"/>
    <property type="match status" value="1"/>
</dbReference>
<proteinExistence type="predicted"/>
<name>A0A6I6FF16_9ACTN</name>
<dbReference type="PANTHER" id="PTHR36505">
    <property type="entry name" value="BLR1072 PROTEIN"/>
    <property type="match status" value="1"/>
</dbReference>
<evidence type="ECO:0000313" key="3">
    <source>
        <dbReference type="EMBL" id="QGV77099.1"/>
    </source>
</evidence>
<accession>A0A6I6FF16</accession>
<organism evidence="3 4">
    <name type="scientific">Streptomyces ficellus</name>
    <dbReference type="NCBI Taxonomy" id="1977088"/>
    <lineage>
        <taxon>Bacteria</taxon>
        <taxon>Bacillati</taxon>
        <taxon>Actinomycetota</taxon>
        <taxon>Actinomycetes</taxon>
        <taxon>Kitasatosporales</taxon>
        <taxon>Streptomycetaceae</taxon>
        <taxon>Streptomyces</taxon>
    </lineage>
</organism>
<sequence>MAGSSSPILKKITDTDRTVASADEDVRGRKVKDAQGNDLGEVADLLVDEEEGRVRFLLVEHGGFLGIGEKKSFIPVDAVARVDEEELFIDQSKERVAQAPAYDPALVEARSEPEYYDQVYAHYGLIPFWGAGYVPPGFPHQR</sequence>
<dbReference type="InterPro" id="IPR027275">
    <property type="entry name" value="PRC-brl_dom"/>
</dbReference>
<dbReference type="Gene3D" id="3.90.50.10">
    <property type="entry name" value="Photosynthetic Reaction Center, subunit H, domain 2"/>
    <property type="match status" value="1"/>
</dbReference>
<dbReference type="EMBL" id="CP034279">
    <property type="protein sequence ID" value="QGV77099.1"/>
    <property type="molecule type" value="Genomic_DNA"/>
</dbReference>
<dbReference type="AlphaFoldDB" id="A0A6I6FF16"/>
<dbReference type="GO" id="GO:0030077">
    <property type="term" value="C:plasma membrane light-harvesting complex"/>
    <property type="evidence" value="ECO:0007669"/>
    <property type="project" value="InterPro"/>
</dbReference>
<feature type="domain" description="PRC-barrel" evidence="2">
    <location>
        <begin position="22"/>
        <end position="95"/>
    </location>
</feature>
<keyword evidence="4" id="KW-1185">Reference proteome</keyword>
<dbReference type="SUPFAM" id="SSF50346">
    <property type="entry name" value="PRC-barrel domain"/>
    <property type="match status" value="1"/>
</dbReference>
<dbReference type="PANTHER" id="PTHR36505:SF1">
    <property type="entry name" value="BLR1072 PROTEIN"/>
    <property type="match status" value="1"/>
</dbReference>
<gene>
    <name evidence="3" type="ORF">EIZ62_01650</name>
</gene>
<dbReference type="Proteomes" id="UP000422572">
    <property type="component" value="Chromosome"/>
</dbReference>
<dbReference type="KEGG" id="sfic:EIZ62_01650"/>
<dbReference type="RefSeq" id="WP_156690922.1">
    <property type="nucleotide sequence ID" value="NZ_CP034279.1"/>
</dbReference>
<evidence type="ECO:0000259" key="2">
    <source>
        <dbReference type="Pfam" id="PF05239"/>
    </source>
</evidence>
<dbReference type="OrthoDB" id="4738165at2"/>
<dbReference type="GO" id="GO:0019684">
    <property type="term" value="P:photosynthesis, light reaction"/>
    <property type="evidence" value="ECO:0007669"/>
    <property type="project" value="InterPro"/>
</dbReference>